<reference evidence="2" key="2">
    <citation type="journal article" date="2018" name="Plant J.">
        <title>The Sorghum bicolor reference genome: improved assembly, gene annotations, a transcriptome atlas, and signatures of genome organization.</title>
        <authorList>
            <person name="McCormick R.F."/>
            <person name="Truong S.K."/>
            <person name="Sreedasyam A."/>
            <person name="Jenkins J."/>
            <person name="Shu S."/>
            <person name="Sims D."/>
            <person name="Kennedy M."/>
            <person name="Amirebrahimi M."/>
            <person name="Weers B.D."/>
            <person name="McKinley B."/>
            <person name="Mattison A."/>
            <person name="Morishige D.T."/>
            <person name="Grimwood J."/>
            <person name="Schmutz J."/>
            <person name="Mullet J.E."/>
        </authorList>
    </citation>
    <scope>NUCLEOTIDE SEQUENCE [LARGE SCALE GENOMIC DNA]</scope>
    <source>
        <strain evidence="2">cv. BTx623</strain>
    </source>
</reference>
<accession>A0A194YI71</accession>
<proteinExistence type="predicted"/>
<dbReference type="AlphaFoldDB" id="A0A194YI71"/>
<dbReference type="Proteomes" id="UP000000768">
    <property type="component" value="Chromosome 10"/>
</dbReference>
<evidence type="ECO:0000313" key="1">
    <source>
        <dbReference type="EMBL" id="KXG19665.1"/>
    </source>
</evidence>
<protein>
    <submittedName>
        <fullName evidence="1">Uncharacterized protein</fullName>
    </submittedName>
</protein>
<name>A0A194YI71_SORBI</name>
<evidence type="ECO:0000313" key="2">
    <source>
        <dbReference type="Proteomes" id="UP000000768"/>
    </source>
</evidence>
<dbReference type="Gramene" id="KXG19665">
    <property type="protein sequence ID" value="KXG19665"/>
    <property type="gene ID" value="SORBI_3010G095300"/>
</dbReference>
<gene>
    <name evidence="1" type="ORF">SORBI_3010G095300</name>
</gene>
<dbReference type="EMBL" id="CM000769">
    <property type="protein sequence ID" value="KXG19665.1"/>
    <property type="molecule type" value="Genomic_DNA"/>
</dbReference>
<sequence length="82" mass="9176">MDMLPLDARGWPRWWLAGPSSPWWPAYLAAVIEGATAVARRWALDRRDGGAQGCQNPRHGHLVPSHMCPVTRGSLRSPFLCR</sequence>
<organism evidence="1 2">
    <name type="scientific">Sorghum bicolor</name>
    <name type="common">Sorghum</name>
    <name type="synonym">Sorghum vulgare</name>
    <dbReference type="NCBI Taxonomy" id="4558"/>
    <lineage>
        <taxon>Eukaryota</taxon>
        <taxon>Viridiplantae</taxon>
        <taxon>Streptophyta</taxon>
        <taxon>Embryophyta</taxon>
        <taxon>Tracheophyta</taxon>
        <taxon>Spermatophyta</taxon>
        <taxon>Magnoliopsida</taxon>
        <taxon>Liliopsida</taxon>
        <taxon>Poales</taxon>
        <taxon>Poaceae</taxon>
        <taxon>PACMAD clade</taxon>
        <taxon>Panicoideae</taxon>
        <taxon>Andropogonodae</taxon>
        <taxon>Andropogoneae</taxon>
        <taxon>Sorghinae</taxon>
        <taxon>Sorghum</taxon>
    </lineage>
</organism>
<keyword evidence="2" id="KW-1185">Reference proteome</keyword>
<dbReference type="InParanoid" id="A0A194YI71"/>
<reference evidence="1 2" key="1">
    <citation type="journal article" date="2009" name="Nature">
        <title>The Sorghum bicolor genome and the diversification of grasses.</title>
        <authorList>
            <person name="Paterson A.H."/>
            <person name="Bowers J.E."/>
            <person name="Bruggmann R."/>
            <person name="Dubchak I."/>
            <person name="Grimwood J."/>
            <person name="Gundlach H."/>
            <person name="Haberer G."/>
            <person name="Hellsten U."/>
            <person name="Mitros T."/>
            <person name="Poliakov A."/>
            <person name="Schmutz J."/>
            <person name="Spannagl M."/>
            <person name="Tang H."/>
            <person name="Wang X."/>
            <person name="Wicker T."/>
            <person name="Bharti A.K."/>
            <person name="Chapman J."/>
            <person name="Feltus F.A."/>
            <person name="Gowik U."/>
            <person name="Grigoriev I.V."/>
            <person name="Lyons E."/>
            <person name="Maher C.A."/>
            <person name="Martis M."/>
            <person name="Narechania A."/>
            <person name="Otillar R.P."/>
            <person name="Penning B.W."/>
            <person name="Salamov A.A."/>
            <person name="Wang Y."/>
            <person name="Zhang L."/>
            <person name="Carpita N.C."/>
            <person name="Freeling M."/>
            <person name="Gingle A.R."/>
            <person name="Hash C.T."/>
            <person name="Keller B."/>
            <person name="Klein P."/>
            <person name="Kresovich S."/>
            <person name="McCann M.C."/>
            <person name="Ming R."/>
            <person name="Peterson D.G."/>
            <person name="Mehboob-ur-Rahman"/>
            <person name="Ware D."/>
            <person name="Westhoff P."/>
            <person name="Mayer K.F."/>
            <person name="Messing J."/>
            <person name="Rokhsar D.S."/>
        </authorList>
    </citation>
    <scope>NUCLEOTIDE SEQUENCE [LARGE SCALE GENOMIC DNA]</scope>
    <source>
        <strain evidence="2">cv. BTx623</strain>
    </source>
</reference>